<dbReference type="AlphaFoldDB" id="A5DGI8"/>
<gene>
    <name evidence="1" type="ORF">PGUG_02389</name>
</gene>
<protein>
    <submittedName>
        <fullName evidence="1">Uncharacterized protein</fullName>
    </submittedName>
</protein>
<reference evidence="1 2" key="1">
    <citation type="journal article" date="2009" name="Nature">
        <title>Evolution of pathogenicity and sexual reproduction in eight Candida genomes.</title>
        <authorList>
            <person name="Butler G."/>
            <person name="Rasmussen M.D."/>
            <person name="Lin M.F."/>
            <person name="Santos M.A."/>
            <person name="Sakthikumar S."/>
            <person name="Munro C.A."/>
            <person name="Rheinbay E."/>
            <person name="Grabherr M."/>
            <person name="Forche A."/>
            <person name="Reedy J.L."/>
            <person name="Agrafioti I."/>
            <person name="Arnaud M.B."/>
            <person name="Bates S."/>
            <person name="Brown A.J."/>
            <person name="Brunke S."/>
            <person name="Costanzo M.C."/>
            <person name="Fitzpatrick D.A."/>
            <person name="de Groot P.W."/>
            <person name="Harris D."/>
            <person name="Hoyer L.L."/>
            <person name="Hube B."/>
            <person name="Klis F.M."/>
            <person name="Kodira C."/>
            <person name="Lennard N."/>
            <person name="Logue M.E."/>
            <person name="Martin R."/>
            <person name="Neiman A.M."/>
            <person name="Nikolaou E."/>
            <person name="Quail M.A."/>
            <person name="Quinn J."/>
            <person name="Santos M.C."/>
            <person name="Schmitzberger F.F."/>
            <person name="Sherlock G."/>
            <person name="Shah P."/>
            <person name="Silverstein K.A."/>
            <person name="Skrzypek M.S."/>
            <person name="Soll D."/>
            <person name="Staggs R."/>
            <person name="Stansfield I."/>
            <person name="Stumpf M.P."/>
            <person name="Sudbery P.E."/>
            <person name="Srikantha T."/>
            <person name="Zeng Q."/>
            <person name="Berman J."/>
            <person name="Berriman M."/>
            <person name="Heitman J."/>
            <person name="Gow N.A."/>
            <person name="Lorenz M.C."/>
            <person name="Birren B.W."/>
            <person name="Kellis M."/>
            <person name="Cuomo C.A."/>
        </authorList>
    </citation>
    <scope>NUCLEOTIDE SEQUENCE [LARGE SCALE GENOMIC DNA]</scope>
    <source>
        <strain evidence="2">ATCC 6260 / CBS 566 / DSM 6381 / JCM 1539 / NBRC 10279 / NRRL Y-324</strain>
    </source>
</reference>
<name>A5DGI8_PICGU</name>
<dbReference type="OMA" id="MIQKFTC"/>
<evidence type="ECO:0000313" key="1">
    <source>
        <dbReference type="EMBL" id="EDK38291.2"/>
    </source>
</evidence>
<dbReference type="VEuPathDB" id="FungiDB:PGUG_02389"/>
<organism evidence="1 2">
    <name type="scientific">Meyerozyma guilliermondii (strain ATCC 6260 / CBS 566 / DSM 6381 / JCM 1539 / NBRC 10279 / NRRL Y-324)</name>
    <name type="common">Yeast</name>
    <name type="synonym">Candida guilliermondii</name>
    <dbReference type="NCBI Taxonomy" id="294746"/>
    <lineage>
        <taxon>Eukaryota</taxon>
        <taxon>Fungi</taxon>
        <taxon>Dikarya</taxon>
        <taxon>Ascomycota</taxon>
        <taxon>Saccharomycotina</taxon>
        <taxon>Pichiomycetes</taxon>
        <taxon>Debaryomycetaceae</taxon>
        <taxon>Meyerozyma</taxon>
    </lineage>
</organism>
<dbReference type="Proteomes" id="UP000001997">
    <property type="component" value="Unassembled WGS sequence"/>
</dbReference>
<evidence type="ECO:0000313" key="2">
    <source>
        <dbReference type="Proteomes" id="UP000001997"/>
    </source>
</evidence>
<dbReference type="KEGG" id="pgu:PGUG_02389"/>
<dbReference type="RefSeq" id="XP_001484660.2">
    <property type="nucleotide sequence ID" value="XM_001484610.1"/>
</dbReference>
<dbReference type="GeneID" id="5126783"/>
<dbReference type="OrthoDB" id="4014612at2759"/>
<dbReference type="eggNOG" id="ENOG502RQ01">
    <property type="taxonomic scope" value="Eukaryota"/>
</dbReference>
<proteinExistence type="predicted"/>
<sequence>MIQRFTCVPAEEYEALVVTNGSVDQVESSICKINDQCHDFTRCTIVYFDNLRDLFTHLQHNENTTYHGKVLFMFFNGLEYVQEILGDLIDNYNDRWQPRSIPYNYSLTSIVKAGTDAQGAAARSGTAASCMERLDNAYFYFDSSVCNQGDAVDTSFLSIVCIAQDILKKSAYLIGRIRGLFIDDANLAGERVYPLHSLFRNFPAIERVELTSAASVAFNDLVL</sequence>
<dbReference type="InParanoid" id="A5DGI8"/>
<dbReference type="HOGENOM" id="CLU_1372025_0_0_1"/>
<accession>A5DGI8</accession>
<keyword evidence="2" id="KW-1185">Reference proteome</keyword>
<dbReference type="STRING" id="294746.A5DGI8"/>
<dbReference type="EMBL" id="CH408157">
    <property type="protein sequence ID" value="EDK38291.2"/>
    <property type="molecule type" value="Genomic_DNA"/>
</dbReference>